<keyword evidence="2 5" id="KW-0812">Transmembrane</keyword>
<dbReference type="STRING" id="1523247.SAMN05660464_3642"/>
<feature type="transmembrane region" description="Helical" evidence="5">
    <location>
        <begin position="156"/>
        <end position="179"/>
    </location>
</feature>
<accession>A0A1I5RPX6</accession>
<dbReference type="SUPFAM" id="SSF103473">
    <property type="entry name" value="MFS general substrate transporter"/>
    <property type="match status" value="1"/>
</dbReference>
<protein>
    <submittedName>
        <fullName evidence="7">Predicted arabinose efflux permease, MFS family</fullName>
    </submittedName>
</protein>
<dbReference type="PANTHER" id="PTHR23531">
    <property type="entry name" value="QUINOLENE RESISTANCE PROTEIN NORA"/>
    <property type="match status" value="1"/>
</dbReference>
<evidence type="ECO:0000313" key="7">
    <source>
        <dbReference type="EMBL" id="SFP60301.1"/>
    </source>
</evidence>
<dbReference type="GO" id="GO:0022857">
    <property type="term" value="F:transmembrane transporter activity"/>
    <property type="evidence" value="ECO:0007669"/>
    <property type="project" value="InterPro"/>
</dbReference>
<feature type="transmembrane region" description="Helical" evidence="5">
    <location>
        <begin position="310"/>
        <end position="335"/>
    </location>
</feature>
<feature type="transmembrane region" description="Helical" evidence="5">
    <location>
        <begin position="347"/>
        <end position="369"/>
    </location>
</feature>
<dbReference type="PROSITE" id="PS50850">
    <property type="entry name" value="MFS"/>
    <property type="match status" value="1"/>
</dbReference>
<evidence type="ECO:0000313" key="8">
    <source>
        <dbReference type="Proteomes" id="UP000198857"/>
    </source>
</evidence>
<dbReference type="EMBL" id="FOWQ01000006">
    <property type="protein sequence ID" value="SFP60301.1"/>
    <property type="molecule type" value="Genomic_DNA"/>
</dbReference>
<evidence type="ECO:0000256" key="5">
    <source>
        <dbReference type="SAM" id="Phobius"/>
    </source>
</evidence>
<feature type="transmembrane region" description="Helical" evidence="5">
    <location>
        <begin position="285"/>
        <end position="304"/>
    </location>
</feature>
<dbReference type="PANTHER" id="PTHR23531:SF1">
    <property type="entry name" value="QUINOLENE RESISTANCE PROTEIN NORA"/>
    <property type="match status" value="1"/>
</dbReference>
<dbReference type="InterPro" id="IPR020846">
    <property type="entry name" value="MFS_dom"/>
</dbReference>
<dbReference type="GO" id="GO:0005886">
    <property type="term" value="C:plasma membrane"/>
    <property type="evidence" value="ECO:0007669"/>
    <property type="project" value="UniProtKB-SubCell"/>
</dbReference>
<feature type="transmembrane region" description="Helical" evidence="5">
    <location>
        <begin position="32"/>
        <end position="55"/>
    </location>
</feature>
<dbReference type="InterPro" id="IPR052714">
    <property type="entry name" value="MFS_Exporter"/>
</dbReference>
<evidence type="ECO:0000256" key="3">
    <source>
        <dbReference type="ARBA" id="ARBA00022989"/>
    </source>
</evidence>
<keyword evidence="8" id="KW-1185">Reference proteome</keyword>
<evidence type="ECO:0000259" key="6">
    <source>
        <dbReference type="PROSITE" id="PS50850"/>
    </source>
</evidence>
<name>A0A1I5RPX6_9ACTN</name>
<feature type="domain" description="Major facilitator superfamily (MFS) profile" evidence="6">
    <location>
        <begin position="30"/>
        <end position="398"/>
    </location>
</feature>
<evidence type="ECO:0000256" key="2">
    <source>
        <dbReference type="ARBA" id="ARBA00022692"/>
    </source>
</evidence>
<evidence type="ECO:0000256" key="1">
    <source>
        <dbReference type="ARBA" id="ARBA00004651"/>
    </source>
</evidence>
<feature type="transmembrane region" description="Helical" evidence="5">
    <location>
        <begin position="253"/>
        <end position="273"/>
    </location>
</feature>
<dbReference type="Pfam" id="PF07690">
    <property type="entry name" value="MFS_1"/>
    <property type="match status" value="1"/>
</dbReference>
<evidence type="ECO:0000256" key="4">
    <source>
        <dbReference type="ARBA" id="ARBA00023136"/>
    </source>
</evidence>
<dbReference type="InterPro" id="IPR036259">
    <property type="entry name" value="MFS_trans_sf"/>
</dbReference>
<keyword evidence="3 5" id="KW-1133">Transmembrane helix</keyword>
<feature type="transmembrane region" description="Helical" evidence="5">
    <location>
        <begin position="185"/>
        <end position="204"/>
    </location>
</feature>
<gene>
    <name evidence="7" type="ORF">SAMN05660464_3642</name>
</gene>
<reference evidence="8" key="1">
    <citation type="submission" date="2016-10" db="EMBL/GenBank/DDBJ databases">
        <authorList>
            <person name="Varghese N."/>
            <person name="Submissions S."/>
        </authorList>
    </citation>
    <scope>NUCLEOTIDE SEQUENCE [LARGE SCALE GENOMIC DNA]</scope>
    <source>
        <strain evidence="8">DSM 44208</strain>
    </source>
</reference>
<feature type="transmembrane region" description="Helical" evidence="5">
    <location>
        <begin position="375"/>
        <end position="395"/>
    </location>
</feature>
<dbReference type="Gene3D" id="1.20.1250.20">
    <property type="entry name" value="MFS general substrate transporter like domains"/>
    <property type="match status" value="1"/>
</dbReference>
<dbReference type="InterPro" id="IPR011701">
    <property type="entry name" value="MFS"/>
</dbReference>
<dbReference type="Proteomes" id="UP000198857">
    <property type="component" value="Unassembled WGS sequence"/>
</dbReference>
<proteinExistence type="predicted"/>
<feature type="transmembrane region" description="Helical" evidence="5">
    <location>
        <begin position="92"/>
        <end position="113"/>
    </location>
</feature>
<feature type="transmembrane region" description="Helical" evidence="5">
    <location>
        <begin position="225"/>
        <end position="247"/>
    </location>
</feature>
<organism evidence="7 8">
    <name type="scientific">Geodermatophilus dictyosporus</name>
    <dbReference type="NCBI Taxonomy" id="1523247"/>
    <lineage>
        <taxon>Bacteria</taxon>
        <taxon>Bacillati</taxon>
        <taxon>Actinomycetota</taxon>
        <taxon>Actinomycetes</taxon>
        <taxon>Geodermatophilales</taxon>
        <taxon>Geodermatophilaceae</taxon>
        <taxon>Geodermatophilus</taxon>
    </lineage>
</organism>
<dbReference type="AlphaFoldDB" id="A0A1I5RPX6"/>
<sequence length="398" mass="39209">MLDGRGRCRGEGSGVAQGTTGRRTSLWRLPAMRALVGATALGFASYCLTLASLPAHAVQGGASADTAGVVTAVFLLVTVAVQGLVPGLTARFGPAPVLAAGLLALGAPAPLYALGDSVLWLSVVSAVRGAGFAVLTVLGATLAAQVAPPERRGESIGIYGLAIAVPNLVCIPAGVALVLGDHPVLLAWLAACPVLALPLLPVLARRVAREPVATTSSRAAVRAALAPSAVLLVVTLAGGGLVTFLPIERPDGVLATAALLVFGITGALSRWRAGLVADRVGTGRLLPVALVGGAAGMALVAAGLGIGDAWVLLGAALFGGGYGAVQNLTLVSAFARAGEGGSTAASALWNASFDLGTALGALALGVVAAGLGLPWTYVLVAAVLVATLPLTRAATRPV</sequence>
<comment type="subcellular location">
    <subcellularLocation>
        <location evidence="1">Cell membrane</location>
        <topology evidence="1">Multi-pass membrane protein</topology>
    </subcellularLocation>
</comment>
<feature type="transmembrane region" description="Helical" evidence="5">
    <location>
        <begin position="119"/>
        <end position="144"/>
    </location>
</feature>
<feature type="transmembrane region" description="Helical" evidence="5">
    <location>
        <begin position="67"/>
        <end position="85"/>
    </location>
</feature>
<keyword evidence="4 5" id="KW-0472">Membrane</keyword>